<protein>
    <submittedName>
        <fullName evidence="1">Uncharacterized protein</fullName>
    </submittedName>
</protein>
<dbReference type="KEGG" id="lcae:K3721_18985"/>
<reference evidence="1" key="1">
    <citation type="submission" date="2021-08" db="EMBL/GenBank/DDBJ databases">
        <authorList>
            <person name="Nwanade C."/>
            <person name="Wang M."/>
            <person name="Masoudi A."/>
            <person name="Yu Z."/>
            <person name="Liu J."/>
        </authorList>
    </citation>
    <scope>NUCLEOTIDE SEQUENCE</scope>
    <source>
        <strain evidence="1">S122</strain>
        <plasmid evidence="1">unnamed1</plasmid>
    </source>
</reference>
<gene>
    <name evidence="1" type="ORF">K3721_18985</name>
</gene>
<geneLocation type="plasmid" evidence="1 2">
    <name>unnamed1</name>
</geneLocation>
<dbReference type="AlphaFoldDB" id="A0A9Q9HKS2"/>
<proteinExistence type="predicted"/>
<evidence type="ECO:0000313" key="1">
    <source>
        <dbReference type="EMBL" id="UWQ55922.1"/>
    </source>
</evidence>
<accession>A0A9Q9HKS2</accession>
<keyword evidence="1" id="KW-0614">Plasmid</keyword>
<sequence>MTSDSPSKNIDTISDQADLWAMWNGFENADELKEWGENSERERLVEQASQKELIAQERLGHPRKGS</sequence>
<dbReference type="EMBL" id="CP081071">
    <property type="protein sequence ID" value="UWQ55922.1"/>
    <property type="molecule type" value="Genomic_DNA"/>
</dbReference>
<evidence type="ECO:0000313" key="2">
    <source>
        <dbReference type="Proteomes" id="UP001058713"/>
    </source>
</evidence>
<organism evidence="1 2">
    <name type="scientific">Leisingera caerulea</name>
    <name type="common">Phaeobacter caeruleus</name>
    <dbReference type="NCBI Taxonomy" id="506591"/>
    <lineage>
        <taxon>Bacteria</taxon>
        <taxon>Pseudomonadati</taxon>
        <taxon>Pseudomonadota</taxon>
        <taxon>Alphaproteobacteria</taxon>
        <taxon>Rhodobacterales</taxon>
        <taxon>Roseobacteraceae</taxon>
        <taxon>Leisingera</taxon>
    </lineage>
</organism>
<name>A0A9Q9HKS2_LEICA</name>
<dbReference type="Proteomes" id="UP001058713">
    <property type="component" value="Plasmid unnamed1"/>
</dbReference>
<dbReference type="RefSeq" id="WP_259972709.1">
    <property type="nucleotide sequence ID" value="NZ_CP081071.1"/>
</dbReference>